<proteinExistence type="predicted"/>
<dbReference type="Proteomes" id="UP000076532">
    <property type="component" value="Unassembled WGS sequence"/>
</dbReference>
<accession>A0A167UJT7</accession>
<organism evidence="1 2">
    <name type="scientific">Athelia psychrophila</name>
    <dbReference type="NCBI Taxonomy" id="1759441"/>
    <lineage>
        <taxon>Eukaryota</taxon>
        <taxon>Fungi</taxon>
        <taxon>Dikarya</taxon>
        <taxon>Basidiomycota</taxon>
        <taxon>Agaricomycotina</taxon>
        <taxon>Agaricomycetes</taxon>
        <taxon>Agaricomycetidae</taxon>
        <taxon>Atheliales</taxon>
        <taxon>Atheliaceae</taxon>
        <taxon>Athelia</taxon>
    </lineage>
</organism>
<dbReference type="AlphaFoldDB" id="A0A167UJT7"/>
<sequence>MLPPHPPLLPPPSDAPQDLLKLIYEEDEAKRIKLAAAAPQRRTALSNLALRPPEQTAGLQFTTISRSIPDPPKPANVDPLAKERRRRLRELSEQTFPDGNVPEPFSLTSLALSQDIAAKGPGLPVILATGIVATNATDTSQCQIQPASINYQLPQVFPEADGQIDLVSWRASVGGQVIPL</sequence>
<dbReference type="EMBL" id="KV417969">
    <property type="protein sequence ID" value="KZP04020.1"/>
    <property type="molecule type" value="Genomic_DNA"/>
</dbReference>
<gene>
    <name evidence="1" type="ORF">FIBSPDRAFT_432431</name>
</gene>
<keyword evidence="2" id="KW-1185">Reference proteome</keyword>
<reference evidence="1 2" key="1">
    <citation type="journal article" date="2016" name="Mol. Biol. Evol.">
        <title>Comparative Genomics of Early-Diverging Mushroom-Forming Fungi Provides Insights into the Origins of Lignocellulose Decay Capabilities.</title>
        <authorList>
            <person name="Nagy L.G."/>
            <person name="Riley R."/>
            <person name="Tritt A."/>
            <person name="Adam C."/>
            <person name="Daum C."/>
            <person name="Floudas D."/>
            <person name="Sun H."/>
            <person name="Yadav J.S."/>
            <person name="Pangilinan J."/>
            <person name="Larsson K.H."/>
            <person name="Matsuura K."/>
            <person name="Barry K."/>
            <person name="Labutti K."/>
            <person name="Kuo R."/>
            <person name="Ohm R.A."/>
            <person name="Bhattacharya S.S."/>
            <person name="Shirouzu T."/>
            <person name="Yoshinaga Y."/>
            <person name="Martin F.M."/>
            <person name="Grigoriev I.V."/>
            <person name="Hibbett D.S."/>
        </authorList>
    </citation>
    <scope>NUCLEOTIDE SEQUENCE [LARGE SCALE GENOMIC DNA]</scope>
    <source>
        <strain evidence="1 2">CBS 109695</strain>
    </source>
</reference>
<name>A0A167UJT7_9AGAM</name>
<protein>
    <submittedName>
        <fullName evidence="1">Uncharacterized protein</fullName>
    </submittedName>
</protein>
<dbReference type="OrthoDB" id="3261852at2759"/>
<evidence type="ECO:0000313" key="1">
    <source>
        <dbReference type="EMBL" id="KZP04020.1"/>
    </source>
</evidence>
<evidence type="ECO:0000313" key="2">
    <source>
        <dbReference type="Proteomes" id="UP000076532"/>
    </source>
</evidence>